<evidence type="ECO:0000256" key="3">
    <source>
        <dbReference type="ARBA" id="ARBA00022614"/>
    </source>
</evidence>
<dbReference type="InParanoid" id="A0A6P8I7R3"/>
<comment type="subcellular location">
    <subcellularLocation>
        <location evidence="1">Cell membrane</location>
        <topology evidence="1">Multi-pass membrane protein</topology>
    </subcellularLocation>
</comment>
<dbReference type="GO" id="GO:0007189">
    <property type="term" value="P:adenylate cyclase-activating G protein-coupled receptor signaling pathway"/>
    <property type="evidence" value="ECO:0007669"/>
    <property type="project" value="TreeGrafter"/>
</dbReference>
<dbReference type="PANTHER" id="PTHR24372:SF77">
    <property type="entry name" value="G-PROTEIN COUPLED RECEPTORS FAMILY 1 PROFILE DOMAIN-CONTAINING PROTEIN"/>
    <property type="match status" value="1"/>
</dbReference>
<dbReference type="Pfam" id="PF13855">
    <property type="entry name" value="LRR_8"/>
    <property type="match status" value="2"/>
</dbReference>
<dbReference type="SUPFAM" id="SSF81321">
    <property type="entry name" value="Family A G protein-coupled receptor-like"/>
    <property type="match status" value="2"/>
</dbReference>
<protein>
    <submittedName>
        <fullName evidence="15">Uncharacterized protein LOC116298871</fullName>
    </submittedName>
</protein>
<evidence type="ECO:0000256" key="11">
    <source>
        <dbReference type="SAM" id="Phobius"/>
    </source>
</evidence>
<dbReference type="KEGG" id="aten:116298871"/>
<feature type="transmembrane region" description="Helical" evidence="11">
    <location>
        <begin position="910"/>
        <end position="928"/>
    </location>
</feature>
<evidence type="ECO:0000256" key="9">
    <source>
        <dbReference type="ARBA" id="ARBA00023170"/>
    </source>
</evidence>
<keyword evidence="9" id="KW-0675">Receptor</keyword>
<feature type="transmembrane region" description="Helical" evidence="11">
    <location>
        <begin position="780"/>
        <end position="801"/>
    </location>
</feature>
<feature type="domain" description="G-protein coupled receptors family 1 profile" evidence="13">
    <location>
        <begin position="315"/>
        <end position="411"/>
    </location>
</feature>
<feature type="transmembrane region" description="Helical" evidence="11">
    <location>
        <begin position="333"/>
        <end position="354"/>
    </location>
</feature>
<dbReference type="GeneID" id="116298871"/>
<gene>
    <name evidence="15" type="primary">LOC116298871</name>
</gene>
<feature type="transmembrane region" description="Helical" evidence="11">
    <location>
        <begin position="295"/>
        <end position="321"/>
    </location>
</feature>
<dbReference type="GO" id="GO:0005886">
    <property type="term" value="C:plasma membrane"/>
    <property type="evidence" value="ECO:0007669"/>
    <property type="project" value="UniProtKB-SubCell"/>
</dbReference>
<feature type="transmembrane region" description="Helical" evidence="11">
    <location>
        <begin position="822"/>
        <end position="843"/>
    </location>
</feature>
<dbReference type="RefSeq" id="XP_031563306.1">
    <property type="nucleotide sequence ID" value="XM_031707446.1"/>
</dbReference>
<dbReference type="PANTHER" id="PTHR24372">
    <property type="entry name" value="GLYCOPROTEIN HORMONE RECEPTOR"/>
    <property type="match status" value="1"/>
</dbReference>
<feature type="signal peptide" evidence="12">
    <location>
        <begin position="1"/>
        <end position="26"/>
    </location>
</feature>
<keyword evidence="12" id="KW-0732">Signal</keyword>
<evidence type="ECO:0000256" key="4">
    <source>
        <dbReference type="ARBA" id="ARBA00022692"/>
    </source>
</evidence>
<feature type="domain" description="G-protein coupled receptors family 1 profile" evidence="13">
    <location>
        <begin position="716"/>
        <end position="969"/>
    </location>
</feature>
<dbReference type="Pfam" id="PF00001">
    <property type="entry name" value="7tm_1"/>
    <property type="match status" value="2"/>
</dbReference>
<dbReference type="SMART" id="SM00369">
    <property type="entry name" value="LRR_TYP"/>
    <property type="match status" value="6"/>
</dbReference>
<dbReference type="InterPro" id="IPR003591">
    <property type="entry name" value="Leu-rich_rpt_typical-subtyp"/>
</dbReference>
<feature type="transmembrane region" description="Helical" evidence="11">
    <location>
        <begin position="418"/>
        <end position="439"/>
    </location>
</feature>
<dbReference type="Gene3D" id="1.20.1070.10">
    <property type="entry name" value="Rhodopsin 7-helix transmembrane proteins"/>
    <property type="match status" value="2"/>
</dbReference>
<feature type="chain" id="PRO_5028021635" evidence="12">
    <location>
        <begin position="27"/>
        <end position="995"/>
    </location>
</feature>
<evidence type="ECO:0000256" key="2">
    <source>
        <dbReference type="ARBA" id="ARBA00022475"/>
    </source>
</evidence>
<dbReference type="PRINTS" id="PR00237">
    <property type="entry name" value="GPCRRHODOPSN"/>
</dbReference>
<proteinExistence type="predicted"/>
<feature type="transmembrane region" description="Helical" evidence="11">
    <location>
        <begin position="863"/>
        <end position="889"/>
    </location>
</feature>
<evidence type="ECO:0000256" key="1">
    <source>
        <dbReference type="ARBA" id="ARBA00004651"/>
    </source>
</evidence>
<dbReference type="PROSITE" id="PS51450">
    <property type="entry name" value="LRR"/>
    <property type="match status" value="1"/>
</dbReference>
<feature type="transmembrane region" description="Helical" evidence="11">
    <location>
        <begin position="948"/>
        <end position="971"/>
    </location>
</feature>
<dbReference type="PROSITE" id="PS50262">
    <property type="entry name" value="G_PROTEIN_RECEP_F1_2"/>
    <property type="match status" value="2"/>
</dbReference>
<name>A0A6P8I7R3_ACTTE</name>
<feature type="transmembrane region" description="Helical" evidence="11">
    <location>
        <begin position="737"/>
        <end position="760"/>
    </location>
</feature>
<keyword evidence="4 11" id="KW-0812">Transmembrane</keyword>
<evidence type="ECO:0000313" key="15">
    <source>
        <dbReference type="RefSeq" id="XP_031563306.1"/>
    </source>
</evidence>
<keyword evidence="10" id="KW-0807">Transducer</keyword>
<feature type="transmembrane region" description="Helical" evidence="11">
    <location>
        <begin position="702"/>
        <end position="725"/>
    </location>
</feature>
<keyword evidence="5" id="KW-0677">Repeat</keyword>
<dbReference type="AlphaFoldDB" id="A0A6P8I7R3"/>
<feature type="transmembrane region" description="Helical" evidence="11">
    <location>
        <begin position="374"/>
        <end position="397"/>
    </location>
</feature>
<dbReference type="SUPFAM" id="SSF52058">
    <property type="entry name" value="L domain-like"/>
    <property type="match status" value="1"/>
</dbReference>
<keyword evidence="14" id="KW-1185">Reference proteome</keyword>
<dbReference type="OrthoDB" id="5986460at2759"/>
<keyword evidence="3" id="KW-0433">Leucine-rich repeat</keyword>
<evidence type="ECO:0000259" key="13">
    <source>
        <dbReference type="PROSITE" id="PS50262"/>
    </source>
</evidence>
<evidence type="ECO:0000256" key="5">
    <source>
        <dbReference type="ARBA" id="ARBA00022737"/>
    </source>
</evidence>
<evidence type="ECO:0000256" key="6">
    <source>
        <dbReference type="ARBA" id="ARBA00022989"/>
    </source>
</evidence>
<dbReference type="InterPro" id="IPR001611">
    <property type="entry name" value="Leu-rich_rpt"/>
</dbReference>
<dbReference type="GO" id="GO:0008528">
    <property type="term" value="F:G protein-coupled peptide receptor activity"/>
    <property type="evidence" value="ECO:0007669"/>
    <property type="project" value="TreeGrafter"/>
</dbReference>
<keyword evidence="6 11" id="KW-1133">Transmembrane helix</keyword>
<evidence type="ECO:0000256" key="10">
    <source>
        <dbReference type="ARBA" id="ARBA00023224"/>
    </source>
</evidence>
<dbReference type="InterPro" id="IPR000276">
    <property type="entry name" value="GPCR_Rhodpsn"/>
</dbReference>
<dbReference type="Proteomes" id="UP000515163">
    <property type="component" value="Unplaced"/>
</dbReference>
<dbReference type="InterPro" id="IPR032675">
    <property type="entry name" value="LRR_dom_sf"/>
</dbReference>
<dbReference type="GO" id="GO:0009755">
    <property type="term" value="P:hormone-mediated signaling pathway"/>
    <property type="evidence" value="ECO:0007669"/>
    <property type="project" value="TreeGrafter"/>
</dbReference>
<reference evidence="15" key="1">
    <citation type="submission" date="2025-08" db="UniProtKB">
        <authorList>
            <consortium name="RefSeq"/>
        </authorList>
    </citation>
    <scope>IDENTIFICATION</scope>
    <source>
        <tissue evidence="15">Tentacle</tissue>
    </source>
</reference>
<sequence length="995" mass="112579">MMGKTYKEPKPIFSLLLFLFAHHVTPGHLSSDFNWTVCTSRDRQGCLCSSDFIVRCHMTNLSYLEHLIESPEVVERLNLSNNKIQRLPRGSFISFTNLTYLSLASNNIQTIGEGAFNGLTKLLEIDLSDNNITAWNTSGIKRYLPHLRFLNVEKNPFWIPDHRILSLQNLQGVAFLFINVHFTPYNLRCYLVKNSESLNQNKSEPFDKTTMAMPENTTLIKTKNPNEQLRVLTPSTCFTPKLVFRDSSFLDVVGNLSFGFRCEMISGYIDPTVRKKIAYITKGSTFYILMVETCWHLVSLVHILTSIVGILSLLSNIAVIITTLRSRVLRESVAHVLVANIALGDLLMSFYLIILVSTRQSMTKKEFDAFFKSYFCRIVGLLFLLGQISSSLLSFVMTLERYLAVVYCMRPHIRITMATCRVATSGMIFLSVLFTLFSLQTAGNFTDPDLSILCVIQDGWGCNCSSDSRHTAAKCNVAILPHIDSYINDPQFVQRLDLSNNNITDVFSGAFSNFTGLIYLSLSSSRIAAIRNEAFRGLTRLQELDLSHNNIQYWDTSFLARNLPNLIILNVAQNKHWMPDERALSVRSLEVVHVILSEIPFIKNMFLNCSLVKDASHANEDANVMNPRYALPGLYLCITPKVVIRNTSFGEIAGRFGYSLRCNVLVKTTPVFVVTSREKMDKDNAWYEVFLDSPCWKTVNSVHILTLVIGILAMFLNLAVTGTTLRSRVLRESVAHVLVANIAVGDLLAAFYMVVIIITRQSMPSAVYHYASLLPYYCRTIGLCFLVGQFSSIMMSFVMTLERYLAVVYCMRPHIRITMPTCRVAVVIVWCLSVSAAVSFMFSPKFSARVDDICIPGENSDDLNIVALVSLIGILLYASSIALYCHIYIDVKKTSERTELLERECRLARRIAMVVFTNIILFILPLIATSIVSVSPLNKRIPQNNKEIFYKTFAVTCLGINCCFNPILFSFRNEKFRFEFSKLYFQRPNSVAPDT</sequence>
<keyword evidence="7" id="KW-0297">G-protein coupled receptor</keyword>
<keyword evidence="2" id="KW-1003">Cell membrane</keyword>
<keyword evidence="8 11" id="KW-0472">Membrane</keyword>
<accession>A0A6P8I7R3</accession>
<evidence type="ECO:0000313" key="14">
    <source>
        <dbReference type="Proteomes" id="UP000515163"/>
    </source>
</evidence>
<dbReference type="InterPro" id="IPR017452">
    <property type="entry name" value="GPCR_Rhodpsn_7TM"/>
</dbReference>
<evidence type="ECO:0000256" key="7">
    <source>
        <dbReference type="ARBA" id="ARBA00023040"/>
    </source>
</evidence>
<dbReference type="Gene3D" id="3.80.10.10">
    <property type="entry name" value="Ribonuclease Inhibitor"/>
    <property type="match status" value="2"/>
</dbReference>
<evidence type="ECO:0000256" key="12">
    <source>
        <dbReference type="SAM" id="SignalP"/>
    </source>
</evidence>
<organism evidence="14 15">
    <name type="scientific">Actinia tenebrosa</name>
    <name type="common">Australian red waratah sea anemone</name>
    <dbReference type="NCBI Taxonomy" id="6105"/>
    <lineage>
        <taxon>Eukaryota</taxon>
        <taxon>Metazoa</taxon>
        <taxon>Cnidaria</taxon>
        <taxon>Anthozoa</taxon>
        <taxon>Hexacorallia</taxon>
        <taxon>Actiniaria</taxon>
        <taxon>Actiniidae</taxon>
        <taxon>Actinia</taxon>
    </lineage>
</organism>
<evidence type="ECO:0000256" key="8">
    <source>
        <dbReference type="ARBA" id="ARBA00023136"/>
    </source>
</evidence>